<gene>
    <name evidence="3" type="ORF">AB4829_17030</name>
</gene>
<dbReference type="RefSeq" id="WP_165287030.1">
    <property type="nucleotide sequence ID" value="NZ_JBITPR010000042.1"/>
</dbReference>
<proteinExistence type="predicted"/>
<dbReference type="GO" id="GO:0005524">
    <property type="term" value="F:ATP binding"/>
    <property type="evidence" value="ECO:0007669"/>
    <property type="project" value="UniProtKB-KW"/>
</dbReference>
<organism evidence="3 4">
    <name type="scientific">Streptomyces salinarius</name>
    <dbReference type="NCBI Taxonomy" id="2762598"/>
    <lineage>
        <taxon>Bacteria</taxon>
        <taxon>Bacillati</taxon>
        <taxon>Actinomycetota</taxon>
        <taxon>Actinomycetes</taxon>
        <taxon>Kitasatosporales</taxon>
        <taxon>Streptomycetaceae</taxon>
        <taxon>Streptomyces</taxon>
    </lineage>
</organism>
<dbReference type="InterPro" id="IPR003594">
    <property type="entry name" value="HATPase_dom"/>
</dbReference>
<comment type="caution">
    <text evidence="3">The sequence shown here is derived from an EMBL/GenBank/DDBJ whole genome shotgun (WGS) entry which is preliminary data.</text>
</comment>
<reference evidence="3 4" key="1">
    <citation type="submission" date="2024-07" db="EMBL/GenBank/DDBJ databases">
        <title>Whole genome sequencing of Prodigiosin pigment-producing Streptomyces salinarius isolated from rhizosphere soil of Arachis hypogaea.</title>
        <authorList>
            <person name="Vidhya A."/>
            <person name="Ramya S."/>
        </authorList>
    </citation>
    <scope>NUCLEOTIDE SEQUENCE [LARGE SCALE GENOMIC DNA]</scope>
    <source>
        <strain evidence="3 4">VRMG2420</strain>
    </source>
</reference>
<keyword evidence="3" id="KW-0067">ATP-binding</keyword>
<dbReference type="Gene3D" id="3.30.565.10">
    <property type="entry name" value="Histidine kinase-like ATPase, C-terminal domain"/>
    <property type="match status" value="1"/>
</dbReference>
<dbReference type="Pfam" id="PF13581">
    <property type="entry name" value="HATPase_c_2"/>
    <property type="match status" value="1"/>
</dbReference>
<dbReference type="CDD" id="cd16936">
    <property type="entry name" value="HATPase_RsbW-like"/>
    <property type="match status" value="1"/>
</dbReference>
<dbReference type="Proteomes" id="UP001614264">
    <property type="component" value="Unassembled WGS sequence"/>
</dbReference>
<dbReference type="InterPro" id="IPR050267">
    <property type="entry name" value="Anti-sigma-factor_SerPK"/>
</dbReference>
<dbReference type="SUPFAM" id="SSF55874">
    <property type="entry name" value="ATPase domain of HSP90 chaperone/DNA topoisomerase II/histidine kinase"/>
    <property type="match status" value="1"/>
</dbReference>
<evidence type="ECO:0000256" key="1">
    <source>
        <dbReference type="ARBA" id="ARBA00022527"/>
    </source>
</evidence>
<keyword evidence="1" id="KW-0808">Transferase</keyword>
<evidence type="ECO:0000259" key="2">
    <source>
        <dbReference type="Pfam" id="PF13581"/>
    </source>
</evidence>
<keyword evidence="1" id="KW-0723">Serine/threonine-protein kinase</keyword>
<accession>A0ABW8BCT4</accession>
<dbReference type="PANTHER" id="PTHR35526">
    <property type="entry name" value="ANTI-SIGMA-F FACTOR RSBW-RELATED"/>
    <property type="match status" value="1"/>
</dbReference>
<dbReference type="EMBL" id="JBITPR010000042">
    <property type="protein sequence ID" value="MFI7872292.1"/>
    <property type="molecule type" value="Genomic_DNA"/>
</dbReference>
<dbReference type="InterPro" id="IPR036890">
    <property type="entry name" value="HATPase_C_sf"/>
</dbReference>
<protein>
    <submittedName>
        <fullName evidence="3">ATP-binding protein</fullName>
    </submittedName>
</protein>
<sequence>MVIPLRKQATDEHHPAAVLRYGVVWAAEGTSIADARNAVRTLLARAGHPPHHQLSQDAQIVVSELITNALRHAPGPGGLLLETHTSPARLRITVRDTSRAAPRLRVPDPHRIGGHGLHLITRLCSHFHTSPRDDGKQVTAEMLLPQPAL</sequence>
<evidence type="ECO:0000313" key="4">
    <source>
        <dbReference type="Proteomes" id="UP001614264"/>
    </source>
</evidence>
<evidence type="ECO:0000313" key="3">
    <source>
        <dbReference type="EMBL" id="MFI7872292.1"/>
    </source>
</evidence>
<dbReference type="PANTHER" id="PTHR35526:SF3">
    <property type="entry name" value="ANTI-SIGMA-F FACTOR RSBW"/>
    <property type="match status" value="1"/>
</dbReference>
<name>A0ABW8BCT4_9ACTN</name>
<feature type="domain" description="Histidine kinase/HSP90-like ATPase" evidence="2">
    <location>
        <begin position="27"/>
        <end position="140"/>
    </location>
</feature>
<keyword evidence="1" id="KW-0418">Kinase</keyword>
<keyword evidence="4" id="KW-1185">Reference proteome</keyword>
<keyword evidence="3" id="KW-0547">Nucleotide-binding</keyword>